<keyword evidence="7 11" id="KW-0408">Iron</keyword>
<evidence type="ECO:0000256" key="7">
    <source>
        <dbReference type="ARBA" id="ARBA00023004"/>
    </source>
</evidence>
<dbReference type="PIRSF" id="PIRSF036692">
    <property type="entry name" value="SDH_B"/>
    <property type="match status" value="1"/>
</dbReference>
<dbReference type="RefSeq" id="WP_183674204.1">
    <property type="nucleotide sequence ID" value="NZ_CBCRYX010000004.1"/>
</dbReference>
<dbReference type="InterPro" id="IPR005131">
    <property type="entry name" value="Ser_deHydtase_bsu"/>
</dbReference>
<evidence type="ECO:0000256" key="1">
    <source>
        <dbReference type="ARBA" id="ARBA00001966"/>
    </source>
</evidence>
<dbReference type="GO" id="GO:0046872">
    <property type="term" value="F:metal ion binding"/>
    <property type="evidence" value="ECO:0007669"/>
    <property type="project" value="UniProtKB-UniRule"/>
</dbReference>
<dbReference type="NCBIfam" id="TIGR00719">
    <property type="entry name" value="sda_beta"/>
    <property type="match status" value="1"/>
</dbReference>
<comment type="similarity">
    <text evidence="3 11 12">Belongs to the iron-sulfur dependent L-serine dehydratase family.</text>
</comment>
<evidence type="ECO:0000256" key="6">
    <source>
        <dbReference type="ARBA" id="ARBA00022723"/>
    </source>
</evidence>
<dbReference type="PANTHER" id="PTHR30182:SF12">
    <property type="entry name" value="L-SERINE DEHYDRATASE, BETA CHAIN-RELATED"/>
    <property type="match status" value="1"/>
</dbReference>
<dbReference type="InterPro" id="IPR029009">
    <property type="entry name" value="ASB_dom_sf"/>
</dbReference>
<organism evidence="14 15">
    <name type="scientific">Nosocomiicoccus ampullae</name>
    <dbReference type="NCBI Taxonomy" id="489910"/>
    <lineage>
        <taxon>Bacteria</taxon>
        <taxon>Bacillati</taxon>
        <taxon>Bacillota</taxon>
        <taxon>Bacilli</taxon>
        <taxon>Bacillales</taxon>
        <taxon>Staphylococcaceae</taxon>
        <taxon>Nosocomiicoccus</taxon>
    </lineage>
</organism>
<dbReference type="PROSITE" id="PS51671">
    <property type="entry name" value="ACT"/>
    <property type="match status" value="1"/>
</dbReference>
<protein>
    <recommendedName>
        <fullName evidence="11">L-serine deaminase</fullName>
    </recommendedName>
</protein>
<keyword evidence="4 11" id="KW-0312">Gluconeogenesis</keyword>
<dbReference type="SUPFAM" id="SSF143548">
    <property type="entry name" value="Serine metabolism enzymes domain"/>
    <property type="match status" value="1"/>
</dbReference>
<evidence type="ECO:0000256" key="9">
    <source>
        <dbReference type="ARBA" id="ARBA00023239"/>
    </source>
</evidence>
<dbReference type="Gene3D" id="3.30.1330.90">
    <property type="entry name" value="D-3-phosphoglycerate dehydrogenase, domain 3"/>
    <property type="match status" value="1"/>
</dbReference>
<evidence type="ECO:0000256" key="4">
    <source>
        <dbReference type="ARBA" id="ARBA00022432"/>
    </source>
</evidence>
<proteinExistence type="inferred from homology"/>
<dbReference type="InterPro" id="IPR051318">
    <property type="entry name" value="Fe-S_L-Ser"/>
</dbReference>
<evidence type="ECO:0000313" key="15">
    <source>
        <dbReference type="Proteomes" id="UP000579136"/>
    </source>
</evidence>
<feature type="domain" description="ACT" evidence="13">
    <location>
        <begin position="148"/>
        <end position="223"/>
    </location>
</feature>
<keyword evidence="6 11" id="KW-0479">Metal-binding</keyword>
<comment type="cofactor">
    <cofactor evidence="1 12">
        <name>[4Fe-4S] cluster</name>
        <dbReference type="ChEBI" id="CHEBI:49883"/>
    </cofactor>
</comment>
<dbReference type="Gene3D" id="3.30.70.260">
    <property type="match status" value="1"/>
</dbReference>
<name>A0A9Q2D0E9_9STAP</name>
<dbReference type="PANTHER" id="PTHR30182">
    <property type="entry name" value="L-SERINE DEHYDRATASE"/>
    <property type="match status" value="1"/>
</dbReference>
<dbReference type="InterPro" id="IPR054480">
    <property type="entry name" value="AHAS_small-like_ACT"/>
</dbReference>
<evidence type="ECO:0000256" key="12">
    <source>
        <dbReference type="RuleBase" id="RU366059"/>
    </source>
</evidence>
<dbReference type="AlphaFoldDB" id="A0A9Q2D0E9"/>
<evidence type="ECO:0000256" key="10">
    <source>
        <dbReference type="ARBA" id="ARBA00049406"/>
    </source>
</evidence>
<dbReference type="EMBL" id="JACHHF010000005">
    <property type="protein sequence ID" value="MBB5176189.1"/>
    <property type="molecule type" value="Genomic_DNA"/>
</dbReference>
<dbReference type="Pfam" id="PF03315">
    <property type="entry name" value="SDH_beta"/>
    <property type="match status" value="1"/>
</dbReference>
<dbReference type="GO" id="GO:0051539">
    <property type="term" value="F:4 iron, 4 sulfur cluster binding"/>
    <property type="evidence" value="ECO:0007669"/>
    <property type="project" value="UniProtKB-UniRule"/>
</dbReference>
<keyword evidence="5 11" id="KW-0004">4Fe-4S</keyword>
<dbReference type="GO" id="GO:0003941">
    <property type="term" value="F:L-serine ammonia-lyase activity"/>
    <property type="evidence" value="ECO:0007669"/>
    <property type="project" value="UniProtKB-UniRule"/>
</dbReference>
<keyword evidence="9 11" id="KW-0456">Lyase</keyword>
<evidence type="ECO:0000313" key="14">
    <source>
        <dbReference type="EMBL" id="MBB5176189.1"/>
    </source>
</evidence>
<dbReference type="FunFam" id="3.30.70.260:FF:000008">
    <property type="entry name" value="D-3-phosphoglycerate dehydrogenase, chloroplastic"/>
    <property type="match status" value="1"/>
</dbReference>
<dbReference type="SUPFAM" id="SSF55021">
    <property type="entry name" value="ACT-like"/>
    <property type="match status" value="1"/>
</dbReference>
<dbReference type="InterPro" id="IPR002912">
    <property type="entry name" value="ACT_dom"/>
</dbReference>
<dbReference type="Pfam" id="PF22629">
    <property type="entry name" value="ACT_AHAS_ss"/>
    <property type="match status" value="1"/>
</dbReference>
<evidence type="ECO:0000256" key="2">
    <source>
        <dbReference type="ARBA" id="ARBA00004742"/>
    </source>
</evidence>
<accession>A0A9Q2D0E9</accession>
<reference evidence="14 15" key="1">
    <citation type="submission" date="2020-08" db="EMBL/GenBank/DDBJ databases">
        <title>Genomic Encyclopedia of Type Strains, Phase IV (KMG-IV): sequencing the most valuable type-strain genomes for metagenomic binning, comparative biology and taxonomic classification.</title>
        <authorList>
            <person name="Goeker M."/>
        </authorList>
    </citation>
    <scope>NUCLEOTIDE SEQUENCE [LARGE SCALE GENOMIC DNA]</scope>
    <source>
        <strain evidence="14 15">DSM 19163</strain>
    </source>
</reference>
<dbReference type="InterPro" id="IPR004643">
    <property type="entry name" value="Fe-S_L-Ser_bsu"/>
</dbReference>
<evidence type="ECO:0000256" key="8">
    <source>
        <dbReference type="ARBA" id="ARBA00023014"/>
    </source>
</evidence>
<comment type="pathway">
    <text evidence="2 11">Carbohydrate biosynthesis; gluconeogenesis.</text>
</comment>
<keyword evidence="8 11" id="KW-0411">Iron-sulfur</keyword>
<dbReference type="CDD" id="cd04903">
    <property type="entry name" value="ACT_LSD"/>
    <property type="match status" value="1"/>
</dbReference>
<comment type="catalytic activity">
    <reaction evidence="10 11 12">
        <text>L-serine = pyruvate + NH4(+)</text>
        <dbReference type="Rhea" id="RHEA:19169"/>
        <dbReference type="ChEBI" id="CHEBI:15361"/>
        <dbReference type="ChEBI" id="CHEBI:28938"/>
        <dbReference type="ChEBI" id="CHEBI:33384"/>
        <dbReference type="EC" id="4.3.1.17"/>
    </reaction>
</comment>
<gene>
    <name evidence="14" type="ORF">HNQ45_001076</name>
</gene>
<evidence type="ECO:0000259" key="13">
    <source>
        <dbReference type="PROSITE" id="PS51671"/>
    </source>
</evidence>
<dbReference type="Proteomes" id="UP000579136">
    <property type="component" value="Unassembled WGS sequence"/>
</dbReference>
<keyword evidence="15" id="KW-1185">Reference proteome</keyword>
<dbReference type="InterPro" id="IPR045865">
    <property type="entry name" value="ACT-like_dom_sf"/>
</dbReference>
<sequence length="223" mass="24384">MKYNSVFDIIGPVMVGPSSSHTAGSVKIGQTARNLFKKQPEKVDIYLYGSFKDTYKGHATDVALIGGLLGFSTDNPKIKYAYEEAENRNMRVKIIEMAEERSHPNTASLHLYSGDEELIVEAISIGGGMIQVVSINDYPISLSGNLHSLLVFHKDSFGTIANVTSILKDAELNIGTMNVSRKEVGETALMTIEIDGKCDEKTVQAIEAVEGVERVIELKEEDA</sequence>
<comment type="caution">
    <text evidence="14">The sequence shown here is derived from an EMBL/GenBank/DDBJ whole genome shotgun (WGS) entry which is preliminary data.</text>
</comment>
<evidence type="ECO:0000256" key="5">
    <source>
        <dbReference type="ARBA" id="ARBA00022485"/>
    </source>
</evidence>
<evidence type="ECO:0000256" key="11">
    <source>
        <dbReference type="PIRNR" id="PIRNR036692"/>
    </source>
</evidence>
<dbReference type="GO" id="GO:0006094">
    <property type="term" value="P:gluconeogenesis"/>
    <property type="evidence" value="ECO:0007669"/>
    <property type="project" value="UniProtKB-UniRule"/>
</dbReference>
<evidence type="ECO:0000256" key="3">
    <source>
        <dbReference type="ARBA" id="ARBA00008636"/>
    </source>
</evidence>